<dbReference type="InterPro" id="IPR003593">
    <property type="entry name" value="AAA+_ATPase"/>
</dbReference>
<evidence type="ECO:0000313" key="4">
    <source>
        <dbReference type="EMBL" id="OIJ11171.1"/>
    </source>
</evidence>
<dbReference type="PANTHER" id="PTHR43158:SF1">
    <property type="entry name" value="ABC TRANSPORTER, ATP-BINDING PROTEIN"/>
    <property type="match status" value="1"/>
</dbReference>
<comment type="caution">
    <text evidence="4">The sequence shown here is derived from an EMBL/GenBank/DDBJ whole genome shotgun (WGS) entry which is preliminary data.</text>
</comment>
<dbReference type="OrthoDB" id="9804819at2"/>
<dbReference type="GO" id="GO:0005524">
    <property type="term" value="F:ATP binding"/>
    <property type="evidence" value="ECO:0007669"/>
    <property type="project" value="UniProtKB-KW"/>
</dbReference>
<dbReference type="PANTHER" id="PTHR43158">
    <property type="entry name" value="SKFA PEPTIDE EXPORT ATP-BINDING PROTEIN SKFE"/>
    <property type="match status" value="1"/>
</dbReference>
<name>A0A1S2LFK4_9BACI</name>
<dbReference type="Gene3D" id="3.40.50.300">
    <property type="entry name" value="P-loop containing nucleotide triphosphate hydrolases"/>
    <property type="match status" value="1"/>
</dbReference>
<reference evidence="4 5" key="1">
    <citation type="submission" date="2016-10" db="EMBL/GenBank/DDBJ databases">
        <title>Draft genome sequences of four alkaliphilic bacteria belonging to the Anaerobacillus genus.</title>
        <authorList>
            <person name="Bassil N.M."/>
            <person name="Lloyd J.R."/>
        </authorList>
    </citation>
    <scope>NUCLEOTIDE SEQUENCE [LARGE SCALE GENOMIC DNA]</scope>
    <source>
        <strain evidence="4 5">DSM 18345</strain>
    </source>
</reference>
<dbReference type="InterPro" id="IPR003439">
    <property type="entry name" value="ABC_transporter-like_ATP-bd"/>
</dbReference>
<accession>A0A1S2LFK4</accession>
<protein>
    <submittedName>
        <fullName evidence="4">Spermidine/putrescine ABC transporter ATP-binding protein</fullName>
    </submittedName>
</protein>
<gene>
    <name evidence="4" type="ORF">BKP37_16055</name>
</gene>
<dbReference type="PROSITE" id="PS50893">
    <property type="entry name" value="ABC_TRANSPORTER_2"/>
    <property type="match status" value="1"/>
</dbReference>
<dbReference type="CDD" id="cd03230">
    <property type="entry name" value="ABC_DR_subfamily_A"/>
    <property type="match status" value="1"/>
</dbReference>
<evidence type="ECO:0000256" key="2">
    <source>
        <dbReference type="ARBA" id="ARBA00022840"/>
    </source>
</evidence>
<evidence type="ECO:0000256" key="1">
    <source>
        <dbReference type="ARBA" id="ARBA00022741"/>
    </source>
</evidence>
<dbReference type="Proteomes" id="UP000179524">
    <property type="component" value="Unassembled WGS sequence"/>
</dbReference>
<evidence type="ECO:0000313" key="5">
    <source>
        <dbReference type="Proteomes" id="UP000179524"/>
    </source>
</evidence>
<proteinExistence type="predicted"/>
<dbReference type="Pfam" id="PF00005">
    <property type="entry name" value="ABC_tran"/>
    <property type="match status" value="1"/>
</dbReference>
<keyword evidence="1" id="KW-0547">Nucleotide-binding</keyword>
<evidence type="ECO:0000259" key="3">
    <source>
        <dbReference type="PROSITE" id="PS50893"/>
    </source>
</evidence>
<dbReference type="GO" id="GO:0016887">
    <property type="term" value="F:ATP hydrolysis activity"/>
    <property type="evidence" value="ECO:0007669"/>
    <property type="project" value="InterPro"/>
</dbReference>
<keyword evidence="2 4" id="KW-0067">ATP-binding</keyword>
<sequence>MEKIITFSDVFKKYGLTIALNNVSLQIPKGGIIGLVGSNGSGKSTLLKLTAGLLKKTSGEITVCGEKVTRLIAKKVAFLAEVDSLYEFFTVSETIALSSDVFDDFDQKKAIEIIETLNVDQQKKVGSLSKGNRARVKIAITLARKAPLLIMDEPLSGLDPLVREDIIKMIARYVEMEEQTLLISTHEVTEIEPLLDYVVLVRDGEIMLSEKVEDLREKKGQSVLDAMKEVLR</sequence>
<dbReference type="InterPro" id="IPR027417">
    <property type="entry name" value="P-loop_NTPase"/>
</dbReference>
<dbReference type="InterPro" id="IPR017871">
    <property type="entry name" value="ABC_transporter-like_CS"/>
</dbReference>
<keyword evidence="5" id="KW-1185">Reference proteome</keyword>
<dbReference type="EMBL" id="MLQR01000043">
    <property type="protein sequence ID" value="OIJ11171.1"/>
    <property type="molecule type" value="Genomic_DNA"/>
</dbReference>
<feature type="domain" description="ABC transporter" evidence="3">
    <location>
        <begin position="5"/>
        <end position="228"/>
    </location>
</feature>
<dbReference type="AlphaFoldDB" id="A0A1S2LFK4"/>
<dbReference type="PROSITE" id="PS00211">
    <property type="entry name" value="ABC_TRANSPORTER_1"/>
    <property type="match status" value="1"/>
</dbReference>
<dbReference type="SUPFAM" id="SSF52540">
    <property type="entry name" value="P-loop containing nucleoside triphosphate hydrolases"/>
    <property type="match status" value="1"/>
</dbReference>
<organism evidence="4 5">
    <name type="scientific">Anaerobacillus alkalilacustris</name>
    <dbReference type="NCBI Taxonomy" id="393763"/>
    <lineage>
        <taxon>Bacteria</taxon>
        <taxon>Bacillati</taxon>
        <taxon>Bacillota</taxon>
        <taxon>Bacilli</taxon>
        <taxon>Bacillales</taxon>
        <taxon>Bacillaceae</taxon>
        <taxon>Anaerobacillus</taxon>
    </lineage>
</organism>
<dbReference type="SMART" id="SM00382">
    <property type="entry name" value="AAA"/>
    <property type="match status" value="1"/>
</dbReference>
<dbReference type="RefSeq" id="WP_071310635.1">
    <property type="nucleotide sequence ID" value="NZ_MLQR01000043.1"/>
</dbReference>